<sequence length="680" mass="74116">PPSLITRAPDQVVLEGDPAITLTCSADGEPAPNITWTKVFTNGSDSDVLFTGEKFILPSNRTSDGTYRCNASNGIGIKPEKLIFTVEAAKSGNLCKGDTINITCSAVGKPVVHTYQVFENDNLVHMSNTPELFLSHATTTGGVVVYTCVANNTAAIANTTKNITVNEGSAIKQVENGTAVEGKNATLNCSVTGIPMPSVSWLEVKTGTRFFENPLALTNVSRNQSGEYICQGSNPCGNDSKSGTLTVNCERFLEASDWCKFFVIHGTADESNKKCASDPPEGVLLQVSEETVCKGANVIFRCSAADANPMVLTYHLYENNIIVSNSSSTGIWNRTMTTGEKLVYRCKVTNIVGTTMSMTVFVTVNDPPSIEPLRNLTVKPGDNITLTCEVSGKPSSSVSWTQVSTAIQHHDEAWEITNIDVHGLGEYRCNASNSCGQNSDKLTLAYVGGKCEEQCKERKTCRYFGKYLCLCERGKKGALCTKNENVAFTVQAGFKLKNEEFRPEYQDLENGRTEKLIDKIEGAIVEELRGSGIANVKISGLRKGSVIVDVELTFDTKVATTLAPTEPKEIVAKELIYALVFGILVVILASGVAYLIFKLKRRGREVQELEVKLRETADESAFSQTLNMEDRRKNEGSITAVNFAHYMELTEITNSHGTYSEITECAPLDPTTRSWEVSRE</sequence>
<dbReference type="Pfam" id="PF07679">
    <property type="entry name" value="I-set"/>
    <property type="match status" value="1"/>
</dbReference>
<evidence type="ECO:0000256" key="5">
    <source>
        <dbReference type="ARBA" id="ARBA00023319"/>
    </source>
</evidence>
<keyword evidence="4" id="KW-0325">Glycoprotein</keyword>
<organism evidence="10 11">
    <name type="scientific">Acropora cervicornis</name>
    <name type="common">Staghorn coral</name>
    <dbReference type="NCBI Taxonomy" id="6130"/>
    <lineage>
        <taxon>Eukaryota</taxon>
        <taxon>Metazoa</taxon>
        <taxon>Cnidaria</taxon>
        <taxon>Anthozoa</taxon>
        <taxon>Hexacorallia</taxon>
        <taxon>Scleractinia</taxon>
        <taxon>Astrocoeniina</taxon>
        <taxon>Acroporidae</taxon>
        <taxon>Acropora</taxon>
    </lineage>
</organism>
<feature type="domain" description="EGF-like" evidence="8">
    <location>
        <begin position="447"/>
        <end position="481"/>
    </location>
</feature>
<dbReference type="InterPro" id="IPR013098">
    <property type="entry name" value="Ig_I-set"/>
</dbReference>
<comment type="caution">
    <text evidence="10">The sequence shown here is derived from an EMBL/GenBank/DDBJ whole genome shotgun (WGS) entry which is preliminary data.</text>
</comment>
<dbReference type="PROSITE" id="PS00022">
    <property type="entry name" value="EGF_1"/>
    <property type="match status" value="1"/>
</dbReference>
<dbReference type="Proteomes" id="UP001249851">
    <property type="component" value="Unassembled WGS sequence"/>
</dbReference>
<reference evidence="10" key="1">
    <citation type="journal article" date="2023" name="G3 (Bethesda)">
        <title>Whole genome assembly and annotation of the endangered Caribbean coral Acropora cervicornis.</title>
        <authorList>
            <person name="Selwyn J.D."/>
            <person name="Vollmer S.V."/>
        </authorList>
    </citation>
    <scope>NUCLEOTIDE SEQUENCE</scope>
    <source>
        <strain evidence="10">K2</strain>
    </source>
</reference>
<evidence type="ECO:0000259" key="8">
    <source>
        <dbReference type="PROSITE" id="PS50026"/>
    </source>
</evidence>
<feature type="non-terminal residue" evidence="10">
    <location>
        <position position="680"/>
    </location>
</feature>
<dbReference type="InterPro" id="IPR003599">
    <property type="entry name" value="Ig_sub"/>
</dbReference>
<keyword evidence="7" id="KW-1133">Transmembrane helix</keyword>
<dbReference type="Pfam" id="PF13895">
    <property type="entry name" value="Ig_2"/>
    <property type="match status" value="1"/>
</dbReference>
<dbReference type="AlphaFoldDB" id="A0AAD9QSJ5"/>
<dbReference type="SMART" id="SM00409">
    <property type="entry name" value="IG"/>
    <property type="match status" value="4"/>
</dbReference>
<dbReference type="GO" id="GO:0050839">
    <property type="term" value="F:cell adhesion molecule binding"/>
    <property type="evidence" value="ECO:0007669"/>
    <property type="project" value="TreeGrafter"/>
</dbReference>
<evidence type="ECO:0000256" key="3">
    <source>
        <dbReference type="ARBA" id="ARBA00023157"/>
    </source>
</evidence>
<feature type="domain" description="Ig-like" evidence="9">
    <location>
        <begin position="2"/>
        <end position="85"/>
    </location>
</feature>
<dbReference type="Gene3D" id="2.60.40.10">
    <property type="entry name" value="Immunoglobulins"/>
    <property type="match status" value="5"/>
</dbReference>
<dbReference type="InterPro" id="IPR007110">
    <property type="entry name" value="Ig-like_dom"/>
</dbReference>
<evidence type="ECO:0000256" key="1">
    <source>
        <dbReference type="ARBA" id="ARBA00004479"/>
    </source>
</evidence>
<evidence type="ECO:0000313" key="11">
    <source>
        <dbReference type="Proteomes" id="UP001249851"/>
    </source>
</evidence>
<dbReference type="GO" id="GO:0005911">
    <property type="term" value="C:cell-cell junction"/>
    <property type="evidence" value="ECO:0007669"/>
    <property type="project" value="TreeGrafter"/>
</dbReference>
<dbReference type="InterPro" id="IPR051275">
    <property type="entry name" value="Cell_adhesion_signaling"/>
</dbReference>
<feature type="disulfide bond" evidence="6">
    <location>
        <begin position="471"/>
        <end position="480"/>
    </location>
</feature>
<feature type="transmembrane region" description="Helical" evidence="7">
    <location>
        <begin position="575"/>
        <end position="597"/>
    </location>
</feature>
<dbReference type="InterPro" id="IPR036179">
    <property type="entry name" value="Ig-like_dom_sf"/>
</dbReference>
<evidence type="ECO:0000256" key="6">
    <source>
        <dbReference type="PROSITE-ProRule" id="PRU00076"/>
    </source>
</evidence>
<evidence type="ECO:0000256" key="7">
    <source>
        <dbReference type="SAM" id="Phobius"/>
    </source>
</evidence>
<keyword evidence="3 6" id="KW-1015">Disulfide bond</keyword>
<dbReference type="PANTHER" id="PTHR11640:SF31">
    <property type="entry name" value="IRREGULAR CHIASM C-ROUGHEST PROTEIN-RELATED"/>
    <property type="match status" value="1"/>
</dbReference>
<feature type="disulfide bond" evidence="6">
    <location>
        <begin position="451"/>
        <end position="461"/>
    </location>
</feature>
<evidence type="ECO:0000313" key="10">
    <source>
        <dbReference type="EMBL" id="KAK2566574.1"/>
    </source>
</evidence>
<name>A0AAD9QSJ5_ACRCE</name>
<keyword evidence="2 7" id="KW-0472">Membrane</keyword>
<feature type="domain" description="Ig-like" evidence="9">
    <location>
        <begin position="368"/>
        <end position="445"/>
    </location>
</feature>
<dbReference type="InterPro" id="IPR000742">
    <property type="entry name" value="EGF"/>
</dbReference>
<keyword evidence="5" id="KW-0393">Immunoglobulin domain</keyword>
<dbReference type="PROSITE" id="PS50835">
    <property type="entry name" value="IG_LIKE"/>
    <property type="match status" value="4"/>
</dbReference>
<proteinExistence type="predicted"/>
<dbReference type="EMBL" id="JARQWQ010000016">
    <property type="protein sequence ID" value="KAK2566574.1"/>
    <property type="molecule type" value="Genomic_DNA"/>
</dbReference>
<keyword evidence="7" id="KW-0812">Transmembrane</keyword>
<dbReference type="GO" id="GO:0005886">
    <property type="term" value="C:plasma membrane"/>
    <property type="evidence" value="ECO:0007669"/>
    <property type="project" value="TreeGrafter"/>
</dbReference>
<dbReference type="GO" id="GO:0098609">
    <property type="term" value="P:cell-cell adhesion"/>
    <property type="evidence" value="ECO:0007669"/>
    <property type="project" value="TreeGrafter"/>
</dbReference>
<dbReference type="InterPro" id="IPR013783">
    <property type="entry name" value="Ig-like_fold"/>
</dbReference>
<reference evidence="10" key="2">
    <citation type="journal article" date="2023" name="Science">
        <title>Genomic signatures of disease resistance in endangered staghorn corals.</title>
        <authorList>
            <person name="Vollmer S.V."/>
            <person name="Selwyn J.D."/>
            <person name="Despard B.A."/>
            <person name="Roesel C.L."/>
        </authorList>
    </citation>
    <scope>NUCLEOTIDE SEQUENCE</scope>
    <source>
        <strain evidence="10">K2</strain>
    </source>
</reference>
<dbReference type="InterPro" id="IPR003598">
    <property type="entry name" value="Ig_sub2"/>
</dbReference>
<comment type="subcellular location">
    <subcellularLocation>
        <location evidence="1">Membrane</location>
        <topology evidence="1">Single-pass type I membrane protein</topology>
    </subcellularLocation>
</comment>
<feature type="domain" description="Ig-like" evidence="9">
    <location>
        <begin position="130"/>
        <end position="248"/>
    </location>
</feature>
<evidence type="ECO:0000256" key="4">
    <source>
        <dbReference type="ARBA" id="ARBA00023180"/>
    </source>
</evidence>
<dbReference type="PANTHER" id="PTHR11640">
    <property type="entry name" value="NEPHRIN"/>
    <property type="match status" value="1"/>
</dbReference>
<comment type="caution">
    <text evidence="6">Lacks conserved residue(s) required for the propagation of feature annotation.</text>
</comment>
<accession>A0AAD9QSJ5</accession>
<gene>
    <name evidence="10" type="ORF">P5673_009205</name>
</gene>
<protein>
    <submittedName>
        <fullName evidence="10">Hemicentin-1</fullName>
    </submittedName>
</protein>
<dbReference type="Pfam" id="PF13927">
    <property type="entry name" value="Ig_3"/>
    <property type="match status" value="2"/>
</dbReference>
<keyword evidence="11" id="KW-1185">Reference proteome</keyword>
<evidence type="ECO:0000256" key="2">
    <source>
        <dbReference type="ARBA" id="ARBA00023136"/>
    </source>
</evidence>
<dbReference type="SUPFAM" id="SSF48726">
    <property type="entry name" value="Immunoglobulin"/>
    <property type="match status" value="4"/>
</dbReference>
<keyword evidence="6" id="KW-0245">EGF-like domain</keyword>
<evidence type="ECO:0000259" key="9">
    <source>
        <dbReference type="PROSITE" id="PS50835"/>
    </source>
</evidence>
<feature type="non-terminal residue" evidence="10">
    <location>
        <position position="1"/>
    </location>
</feature>
<dbReference type="PROSITE" id="PS50026">
    <property type="entry name" value="EGF_3"/>
    <property type="match status" value="1"/>
</dbReference>
<dbReference type="SMART" id="SM00408">
    <property type="entry name" value="IGc2"/>
    <property type="match status" value="3"/>
</dbReference>
<feature type="domain" description="Ig-like" evidence="9">
    <location>
        <begin position="280"/>
        <end position="363"/>
    </location>
</feature>